<dbReference type="PROSITE" id="PS50126">
    <property type="entry name" value="S1"/>
    <property type="match status" value="1"/>
</dbReference>
<dbReference type="GO" id="GO:0031564">
    <property type="term" value="P:transcription antitermination"/>
    <property type="evidence" value="ECO:0007669"/>
    <property type="project" value="UniProtKB-KW"/>
</dbReference>
<dbReference type="Gene3D" id="3.30.300.20">
    <property type="match status" value="2"/>
</dbReference>
<dbReference type="InterPro" id="IPR010214">
    <property type="entry name" value="Tscrpt_termin_fac_NusA_C_rpt"/>
</dbReference>
<dbReference type="EMBL" id="UOEC01000110">
    <property type="protein sequence ID" value="VAV93533.1"/>
    <property type="molecule type" value="Genomic_DNA"/>
</dbReference>
<dbReference type="InterPro" id="IPR003029">
    <property type="entry name" value="S1_domain"/>
</dbReference>
<dbReference type="InterPro" id="IPR010995">
    <property type="entry name" value="DNA_repair_Rad51/TF_NusA_a-hlx"/>
</dbReference>
<dbReference type="FunFam" id="2.40.50.140:FF:000058">
    <property type="entry name" value="Transcription termination/antitermination protein NusA"/>
    <property type="match status" value="1"/>
</dbReference>
<evidence type="ECO:0000256" key="4">
    <source>
        <dbReference type="ARBA" id="ARBA00022884"/>
    </source>
</evidence>
<dbReference type="Pfam" id="PF26594">
    <property type="entry name" value="KH_NusA_2nd"/>
    <property type="match status" value="1"/>
</dbReference>
<evidence type="ECO:0000256" key="5">
    <source>
        <dbReference type="ARBA" id="ARBA00023015"/>
    </source>
</evidence>
<proteinExistence type="inferred from homology"/>
<dbReference type="GO" id="GO:0005829">
    <property type="term" value="C:cytosol"/>
    <property type="evidence" value="ECO:0007669"/>
    <property type="project" value="TreeGrafter"/>
</dbReference>
<gene>
    <name evidence="9" type="ORF">MNBD_ALPHA08-601</name>
</gene>
<evidence type="ECO:0000256" key="2">
    <source>
        <dbReference type="ARBA" id="ARBA00022490"/>
    </source>
</evidence>
<feature type="compositionally biased region" description="Acidic residues" evidence="7">
    <location>
        <begin position="518"/>
        <end position="544"/>
    </location>
</feature>
<keyword evidence="2" id="KW-0963">Cytoplasm</keyword>
<accession>A0A3B0SB41</accession>
<evidence type="ECO:0000256" key="3">
    <source>
        <dbReference type="ARBA" id="ARBA00022814"/>
    </source>
</evidence>
<dbReference type="FunFam" id="3.30.300.20:FF:000002">
    <property type="entry name" value="Transcription termination/antitermination protein NusA"/>
    <property type="match status" value="1"/>
</dbReference>
<dbReference type="CDD" id="cd04455">
    <property type="entry name" value="S1_NusA"/>
    <property type="match status" value="1"/>
</dbReference>
<dbReference type="PANTHER" id="PTHR22648">
    <property type="entry name" value="TRANSCRIPTION TERMINATION FACTOR NUSA"/>
    <property type="match status" value="1"/>
</dbReference>
<keyword evidence="4" id="KW-0694">RNA-binding</keyword>
<evidence type="ECO:0000259" key="8">
    <source>
        <dbReference type="PROSITE" id="PS50126"/>
    </source>
</evidence>
<dbReference type="SMART" id="SM00316">
    <property type="entry name" value="S1"/>
    <property type="match status" value="1"/>
</dbReference>
<dbReference type="AlphaFoldDB" id="A0A3B0SB41"/>
<dbReference type="GO" id="GO:0003723">
    <property type="term" value="F:RNA binding"/>
    <property type="evidence" value="ECO:0007669"/>
    <property type="project" value="UniProtKB-KW"/>
</dbReference>
<dbReference type="PANTHER" id="PTHR22648:SF0">
    <property type="entry name" value="TRANSCRIPTION TERMINATION_ANTITERMINATION PROTEIN NUSA"/>
    <property type="match status" value="1"/>
</dbReference>
<dbReference type="SUPFAM" id="SSF50249">
    <property type="entry name" value="Nucleic acid-binding proteins"/>
    <property type="match status" value="1"/>
</dbReference>
<dbReference type="CDD" id="cd22529">
    <property type="entry name" value="KH-II_NusA_rpt2"/>
    <property type="match status" value="1"/>
</dbReference>
<dbReference type="InterPro" id="IPR013735">
    <property type="entry name" value="TF_NusA_N"/>
</dbReference>
<keyword evidence="5" id="KW-0805">Transcription regulation</keyword>
<evidence type="ECO:0000256" key="7">
    <source>
        <dbReference type="SAM" id="MobiDB-lite"/>
    </source>
</evidence>
<dbReference type="InterPro" id="IPR010213">
    <property type="entry name" value="TF_NusA"/>
</dbReference>
<protein>
    <submittedName>
        <fullName evidence="9">Transcription termination protein NusA</fullName>
    </submittedName>
</protein>
<dbReference type="InterPro" id="IPR009019">
    <property type="entry name" value="KH_sf_prok-type"/>
</dbReference>
<dbReference type="InterPro" id="IPR015946">
    <property type="entry name" value="KH_dom-like_a/b"/>
</dbReference>
<dbReference type="SMART" id="SM00322">
    <property type="entry name" value="KH"/>
    <property type="match status" value="2"/>
</dbReference>
<dbReference type="Pfam" id="PF08529">
    <property type="entry name" value="NusA_N"/>
    <property type="match status" value="1"/>
</dbReference>
<evidence type="ECO:0000313" key="9">
    <source>
        <dbReference type="EMBL" id="VAV93533.1"/>
    </source>
</evidence>
<evidence type="ECO:0000256" key="1">
    <source>
        <dbReference type="ARBA" id="ARBA00022472"/>
    </source>
</evidence>
<sequence length="551" mass="61094">MSDMAVSANRLELLQIAEAVAREKSIDKGLVLAAMEDAIQRAARSRYGQENDIRATINPQTGEISLRRMLEVVETIENEATEILLAEAEKINGEAKVGDSISEPLPPIDFGRIAAQNAKQVIVQKVRDAERERQYAEFKDRVGEVVNGVVKRAEYGNVIVDLGRGEGIVRRDEGLPRENFRTGDRIRSYIYDVREETRGPQIFLSRARPEFMKKLFGQEVPEIYDGIVEVVSVARDPGSRAKISVISKDSSVDPVGACVGMRGSRVQAVVNELQGEKIDIIPWTDDAASFIVNALAPAEVSKVVLDEETQRIEVVVPDEQLSLAIGRRGQNVRLASQLTGWDIDIMTEADESERRQKEFTARTERFMEALDVDEMLAQLLASEGFELVEEVAYVDPHEIAIIEGLDEETAVELQTRAREYLERLAKELDEKRKSLGVEDELLEIDGMTPEMMVALGQDNIRTVEDFAGCATDDLTGWSERVDGEVTQHDGAFSKIKVSSAEAENMIMAARIKAGWIEAEVETPEETPEQADGEQEDGETTDDAPSEAKGEA</sequence>
<dbReference type="HAMAP" id="MF_00945_B">
    <property type="entry name" value="NusA_B"/>
    <property type="match status" value="1"/>
</dbReference>
<keyword evidence="3" id="KW-0889">Transcription antitermination</keyword>
<dbReference type="InterPro" id="IPR025249">
    <property type="entry name" value="TF_NusA_KH_1st"/>
</dbReference>
<dbReference type="GO" id="GO:0003700">
    <property type="term" value="F:DNA-binding transcription factor activity"/>
    <property type="evidence" value="ECO:0007669"/>
    <property type="project" value="InterPro"/>
</dbReference>
<dbReference type="NCBIfam" id="TIGR01954">
    <property type="entry name" value="nusA_Cterm_rpt"/>
    <property type="match status" value="1"/>
</dbReference>
<dbReference type="SUPFAM" id="SSF69705">
    <property type="entry name" value="Transcription factor NusA, N-terminal domain"/>
    <property type="match status" value="1"/>
</dbReference>
<dbReference type="InterPro" id="IPR004087">
    <property type="entry name" value="KH_dom"/>
</dbReference>
<dbReference type="InterPro" id="IPR036555">
    <property type="entry name" value="NusA_N_sf"/>
</dbReference>
<dbReference type="InterPro" id="IPR012340">
    <property type="entry name" value="NA-bd_OB-fold"/>
</dbReference>
<dbReference type="Pfam" id="PF13184">
    <property type="entry name" value="KH_NusA_1st"/>
    <property type="match status" value="1"/>
</dbReference>
<dbReference type="PROSITE" id="PS50084">
    <property type="entry name" value="KH_TYPE_1"/>
    <property type="match status" value="1"/>
</dbReference>
<dbReference type="SUPFAM" id="SSF47794">
    <property type="entry name" value="Rad51 N-terminal domain-like"/>
    <property type="match status" value="1"/>
</dbReference>
<feature type="region of interest" description="Disordered" evidence="7">
    <location>
        <begin position="517"/>
        <end position="551"/>
    </location>
</feature>
<dbReference type="GO" id="GO:0000166">
    <property type="term" value="F:nucleotide binding"/>
    <property type="evidence" value="ECO:0007669"/>
    <property type="project" value="InterPro"/>
</dbReference>
<dbReference type="NCBIfam" id="TIGR01953">
    <property type="entry name" value="NusA"/>
    <property type="match status" value="1"/>
</dbReference>
<feature type="domain" description="S1 motif" evidence="8">
    <location>
        <begin position="143"/>
        <end position="207"/>
    </location>
</feature>
<dbReference type="Gene3D" id="1.10.150.20">
    <property type="entry name" value="5' to 3' exonuclease, C-terminal subdomain"/>
    <property type="match status" value="2"/>
</dbReference>
<dbReference type="InterPro" id="IPR030842">
    <property type="entry name" value="TF_NusA_bacterial"/>
</dbReference>
<dbReference type="Gene3D" id="2.40.50.140">
    <property type="entry name" value="Nucleic acid-binding proteins"/>
    <property type="match status" value="1"/>
</dbReference>
<dbReference type="GO" id="GO:0006353">
    <property type="term" value="P:DNA-templated transcription termination"/>
    <property type="evidence" value="ECO:0007669"/>
    <property type="project" value="UniProtKB-KW"/>
</dbReference>
<dbReference type="FunFam" id="3.30.300.20:FF:000005">
    <property type="entry name" value="Transcription termination/antitermination protein NusA"/>
    <property type="match status" value="1"/>
</dbReference>
<reference evidence="9" key="1">
    <citation type="submission" date="2018-06" db="EMBL/GenBank/DDBJ databases">
        <authorList>
            <person name="Zhirakovskaya E."/>
        </authorList>
    </citation>
    <scope>NUCLEOTIDE SEQUENCE</scope>
</reference>
<name>A0A3B0SB41_9ZZZZ</name>
<dbReference type="InterPro" id="IPR058582">
    <property type="entry name" value="KH_NusA_2nd"/>
</dbReference>
<keyword evidence="6" id="KW-0804">Transcription</keyword>
<dbReference type="SUPFAM" id="SSF54814">
    <property type="entry name" value="Prokaryotic type KH domain (KH-domain type II)"/>
    <property type="match status" value="2"/>
</dbReference>
<evidence type="ECO:0000256" key="6">
    <source>
        <dbReference type="ARBA" id="ARBA00023163"/>
    </source>
</evidence>
<organism evidence="9">
    <name type="scientific">hydrothermal vent metagenome</name>
    <dbReference type="NCBI Taxonomy" id="652676"/>
    <lineage>
        <taxon>unclassified sequences</taxon>
        <taxon>metagenomes</taxon>
        <taxon>ecological metagenomes</taxon>
    </lineage>
</organism>
<keyword evidence="1" id="KW-0806">Transcription termination</keyword>
<dbReference type="CDD" id="cd02134">
    <property type="entry name" value="KH-II_NusA_rpt1"/>
    <property type="match status" value="1"/>
</dbReference>
<dbReference type="Gene3D" id="3.30.1480.10">
    <property type="entry name" value="NusA, N-terminal domain"/>
    <property type="match status" value="1"/>
</dbReference>